<dbReference type="AlphaFoldDB" id="A0A3M7Q588"/>
<evidence type="ECO:0000256" key="1">
    <source>
        <dbReference type="ARBA" id="ARBA00004195"/>
    </source>
</evidence>
<evidence type="ECO:0000259" key="15">
    <source>
        <dbReference type="Pfam" id="PF00999"/>
    </source>
</evidence>
<dbReference type="PANTHER" id="PTHR10110">
    <property type="entry name" value="SODIUM/HYDROGEN EXCHANGER"/>
    <property type="match status" value="1"/>
</dbReference>
<feature type="transmembrane region" description="Helical" evidence="14">
    <location>
        <begin position="370"/>
        <end position="391"/>
    </location>
</feature>
<feature type="transmembrane region" description="Helical" evidence="14">
    <location>
        <begin position="203"/>
        <end position="226"/>
    </location>
</feature>
<evidence type="ECO:0000256" key="14">
    <source>
        <dbReference type="SAM" id="Phobius"/>
    </source>
</evidence>
<keyword evidence="7" id="KW-0967">Endosome</keyword>
<keyword evidence="11 14" id="KW-0472">Membrane</keyword>
<dbReference type="PRINTS" id="PR01084">
    <property type="entry name" value="NAHEXCHNGR"/>
</dbReference>
<keyword evidence="5" id="KW-1003">Cell membrane</keyword>
<dbReference type="PRINTS" id="PR01088">
    <property type="entry name" value="NAHEXCHNGR6"/>
</dbReference>
<feature type="transmembrane region" description="Helical" evidence="14">
    <location>
        <begin position="281"/>
        <end position="305"/>
    </location>
</feature>
<dbReference type="EMBL" id="REGN01007485">
    <property type="protein sequence ID" value="RNA06118.1"/>
    <property type="molecule type" value="Genomic_DNA"/>
</dbReference>
<evidence type="ECO:0000256" key="4">
    <source>
        <dbReference type="ARBA" id="ARBA00022448"/>
    </source>
</evidence>
<evidence type="ECO:0000256" key="11">
    <source>
        <dbReference type="ARBA" id="ARBA00023136"/>
    </source>
</evidence>
<keyword evidence="13" id="KW-0050">Antiport</keyword>
<keyword evidence="9" id="KW-0915">Sodium</keyword>
<keyword evidence="17" id="KW-1185">Reference proteome</keyword>
<keyword evidence="10 13" id="KW-0406">Ion transport</keyword>
<evidence type="ECO:0000256" key="5">
    <source>
        <dbReference type="ARBA" id="ARBA00022475"/>
    </source>
</evidence>
<evidence type="ECO:0000256" key="3">
    <source>
        <dbReference type="ARBA" id="ARBA00007367"/>
    </source>
</evidence>
<evidence type="ECO:0000313" key="17">
    <source>
        <dbReference type="Proteomes" id="UP000276133"/>
    </source>
</evidence>
<dbReference type="GO" id="GO:0015385">
    <property type="term" value="F:sodium:proton antiporter activity"/>
    <property type="evidence" value="ECO:0007669"/>
    <property type="project" value="InterPro"/>
</dbReference>
<comment type="subcellular location">
    <subcellularLocation>
        <location evidence="2">Cell membrane</location>
        <topology evidence="2">Multi-pass membrane protein</topology>
    </subcellularLocation>
    <subcellularLocation>
        <location evidence="1">Recycling endosome membrane</location>
        <topology evidence="1">Multi-pass membrane protein</topology>
    </subcellularLocation>
</comment>
<dbReference type="InterPro" id="IPR018422">
    <property type="entry name" value="Cation/H_exchanger_CPA1"/>
</dbReference>
<feature type="transmembrane region" description="Helical" evidence="14">
    <location>
        <begin position="325"/>
        <end position="350"/>
    </location>
</feature>
<evidence type="ECO:0000313" key="16">
    <source>
        <dbReference type="EMBL" id="RNA06118.1"/>
    </source>
</evidence>
<dbReference type="GO" id="GO:0051453">
    <property type="term" value="P:regulation of intracellular pH"/>
    <property type="evidence" value="ECO:0007669"/>
    <property type="project" value="TreeGrafter"/>
</dbReference>
<proteinExistence type="inferred from homology"/>
<evidence type="ECO:0000256" key="9">
    <source>
        <dbReference type="ARBA" id="ARBA00023053"/>
    </source>
</evidence>
<feature type="transmembrane region" description="Helical" evidence="14">
    <location>
        <begin position="470"/>
        <end position="489"/>
    </location>
</feature>
<dbReference type="Gene3D" id="6.10.140.1330">
    <property type="match status" value="1"/>
</dbReference>
<evidence type="ECO:0000256" key="10">
    <source>
        <dbReference type="ARBA" id="ARBA00023065"/>
    </source>
</evidence>
<reference evidence="16 17" key="1">
    <citation type="journal article" date="2018" name="Sci. Rep.">
        <title>Genomic signatures of local adaptation to the degree of environmental predictability in rotifers.</title>
        <authorList>
            <person name="Franch-Gras L."/>
            <person name="Hahn C."/>
            <person name="Garcia-Roger E.M."/>
            <person name="Carmona M.J."/>
            <person name="Serra M."/>
            <person name="Gomez A."/>
        </authorList>
    </citation>
    <scope>NUCLEOTIDE SEQUENCE [LARGE SCALE GENOMIC DNA]</scope>
    <source>
        <strain evidence="16">HYR1</strain>
    </source>
</reference>
<evidence type="ECO:0000256" key="13">
    <source>
        <dbReference type="RuleBase" id="RU003722"/>
    </source>
</evidence>
<dbReference type="PANTHER" id="PTHR10110:SF187">
    <property type="entry name" value="SODIUM_HYDROGEN EXCHANGER"/>
    <property type="match status" value="1"/>
</dbReference>
<dbReference type="GO" id="GO:0005886">
    <property type="term" value="C:plasma membrane"/>
    <property type="evidence" value="ECO:0007669"/>
    <property type="project" value="UniProtKB-SubCell"/>
</dbReference>
<gene>
    <name evidence="16" type="ORF">BpHYR1_023252</name>
</gene>
<dbReference type="STRING" id="10195.A0A3M7Q588"/>
<comment type="similarity">
    <text evidence="3 13">Belongs to the monovalent cation:proton antiporter 1 (CPA1) transporter (TC 2.A.36) family.</text>
</comment>
<dbReference type="GO" id="GO:0055038">
    <property type="term" value="C:recycling endosome membrane"/>
    <property type="evidence" value="ECO:0007669"/>
    <property type="project" value="UniProtKB-SubCell"/>
</dbReference>
<dbReference type="GO" id="GO:0098719">
    <property type="term" value="P:sodium ion import across plasma membrane"/>
    <property type="evidence" value="ECO:0007669"/>
    <property type="project" value="TreeGrafter"/>
</dbReference>
<protein>
    <recommendedName>
        <fullName evidence="13">Sodium/hydrogen exchanger</fullName>
    </recommendedName>
</protein>
<evidence type="ECO:0000256" key="2">
    <source>
        <dbReference type="ARBA" id="ARBA00004651"/>
    </source>
</evidence>
<organism evidence="16 17">
    <name type="scientific">Brachionus plicatilis</name>
    <name type="common">Marine rotifer</name>
    <name type="synonym">Brachionus muelleri</name>
    <dbReference type="NCBI Taxonomy" id="10195"/>
    <lineage>
        <taxon>Eukaryota</taxon>
        <taxon>Metazoa</taxon>
        <taxon>Spiralia</taxon>
        <taxon>Gnathifera</taxon>
        <taxon>Rotifera</taxon>
        <taxon>Eurotatoria</taxon>
        <taxon>Monogononta</taxon>
        <taxon>Pseudotrocha</taxon>
        <taxon>Ploima</taxon>
        <taxon>Brachionidae</taxon>
        <taxon>Brachionus</taxon>
    </lineage>
</organism>
<evidence type="ECO:0000256" key="6">
    <source>
        <dbReference type="ARBA" id="ARBA00022692"/>
    </source>
</evidence>
<dbReference type="Pfam" id="PF00999">
    <property type="entry name" value="Na_H_Exchanger"/>
    <property type="match status" value="1"/>
</dbReference>
<keyword evidence="12 13" id="KW-0739">Sodium transport</keyword>
<keyword evidence="8 14" id="KW-1133">Transmembrane helix</keyword>
<keyword evidence="6 13" id="KW-0812">Transmembrane</keyword>
<sequence>MGLYDHESIEFSHDLRKLHDHVVDSTNILIFIFLLILVILTIWLFKQKRFPYLHETGLAIIYGSLFGIIIRYGFPRTNKKSLNLVANISLTQIKDLPEYIYLAVPNNTQQKFMYSYRHPRRSNEISTQDFEEKATFDPEIFFNLLLPPIIFHAGYSMKRKHFFKNFGAILMFAIIGTLISSFITGGMMYYFTSMFESIRKYFSFTDCLFFGAIISATDPVTVLAIFSEQSSTINVNLNALVFGESVLNDAVSITLAQAIEKYSGASGLNNNFDMIQFFKSIANLIGVFFASFAIGSAMGIVTALLTKFTLIRQHPHLETALFILMSYSTFLASEAAELTGIISVLFNGIVQAHYTYNNLSKESQANTKGIFSLLNFLSENFIFVYIGVTVFTYRNHQWEVPFILFSLFSVVVARAVNIYPLAFLINLSRPKENKININMQHFLLFSGLRGAMAFALAIRNTSTQARRLVLSTTLVIVIITVIVCGGLTSKMLKWLNLNKSVSSDQNHNNVLMLEENSEDENLDDSKDKSKLKKCLNKMSLFIAWQKFDHKLMKPLLTNSRPPLTETMPQFCLPLSNLLTSKEQLDSTSQYAFSKLESSSTLNQLGSNVW</sequence>
<evidence type="ECO:0000256" key="8">
    <source>
        <dbReference type="ARBA" id="ARBA00022989"/>
    </source>
</evidence>
<name>A0A3M7Q588_BRAPC</name>
<keyword evidence="4 13" id="KW-0813">Transport</keyword>
<dbReference type="Proteomes" id="UP000276133">
    <property type="component" value="Unassembled WGS sequence"/>
</dbReference>
<feature type="transmembrane region" description="Helical" evidence="14">
    <location>
        <begin position="403"/>
        <end position="427"/>
    </location>
</feature>
<accession>A0A3M7Q588</accession>
<feature type="domain" description="Cation/H+ exchanger transmembrane" evidence="15">
    <location>
        <begin position="37"/>
        <end position="494"/>
    </location>
</feature>
<dbReference type="InterPro" id="IPR002090">
    <property type="entry name" value="NHE-6/7/9"/>
</dbReference>
<feature type="transmembrane region" description="Helical" evidence="14">
    <location>
        <begin position="28"/>
        <end position="45"/>
    </location>
</feature>
<feature type="transmembrane region" description="Helical" evidence="14">
    <location>
        <begin position="169"/>
        <end position="191"/>
    </location>
</feature>
<evidence type="ECO:0000256" key="12">
    <source>
        <dbReference type="ARBA" id="ARBA00023201"/>
    </source>
</evidence>
<dbReference type="InterPro" id="IPR004709">
    <property type="entry name" value="NaH_exchanger"/>
</dbReference>
<evidence type="ECO:0000256" key="7">
    <source>
        <dbReference type="ARBA" id="ARBA00022753"/>
    </source>
</evidence>
<dbReference type="OrthoDB" id="196264at2759"/>
<dbReference type="NCBIfam" id="TIGR00840">
    <property type="entry name" value="b_cpa1"/>
    <property type="match status" value="1"/>
</dbReference>
<dbReference type="GO" id="GO:0015386">
    <property type="term" value="F:potassium:proton antiporter activity"/>
    <property type="evidence" value="ECO:0007669"/>
    <property type="project" value="TreeGrafter"/>
</dbReference>
<feature type="transmembrane region" description="Helical" evidence="14">
    <location>
        <begin position="57"/>
        <end position="74"/>
    </location>
</feature>
<comment type="caution">
    <text evidence="16">The sequence shown here is derived from an EMBL/GenBank/DDBJ whole genome shotgun (WGS) entry which is preliminary data.</text>
</comment>
<dbReference type="InterPro" id="IPR006153">
    <property type="entry name" value="Cation/H_exchanger_TM"/>
</dbReference>